<dbReference type="InterPro" id="IPR002035">
    <property type="entry name" value="VWF_A"/>
</dbReference>
<dbReference type="Pfam" id="PF00092">
    <property type="entry name" value="VWA"/>
    <property type="match status" value="1"/>
</dbReference>
<feature type="transmembrane region" description="Helical" evidence="2">
    <location>
        <begin position="12"/>
        <end position="32"/>
    </location>
</feature>
<evidence type="ECO:0000259" key="4">
    <source>
        <dbReference type="PROSITE" id="PS51468"/>
    </source>
</evidence>
<dbReference type="Pfam" id="PF08487">
    <property type="entry name" value="VIT"/>
    <property type="match status" value="2"/>
</dbReference>
<name>A0A7R9P5L7_TIMCA</name>
<keyword evidence="2" id="KW-1133">Transmembrane helix</keyword>
<dbReference type="PROSITE" id="PS51468">
    <property type="entry name" value="VIT"/>
    <property type="match status" value="2"/>
</dbReference>
<protein>
    <submittedName>
        <fullName evidence="5">(California timema) hypothetical protein</fullName>
    </submittedName>
</protein>
<feature type="region of interest" description="Disordered" evidence="1">
    <location>
        <begin position="1993"/>
        <end position="2040"/>
    </location>
</feature>
<dbReference type="GO" id="GO:0032991">
    <property type="term" value="C:protein-containing complex"/>
    <property type="evidence" value="ECO:0007669"/>
    <property type="project" value="UniProtKB-ARBA"/>
</dbReference>
<feature type="domain" description="VWFA" evidence="3">
    <location>
        <begin position="1519"/>
        <end position="1740"/>
    </location>
</feature>
<dbReference type="EMBL" id="OE180331">
    <property type="protein sequence ID" value="CAD7571073.1"/>
    <property type="molecule type" value="Genomic_DNA"/>
</dbReference>
<dbReference type="PANTHER" id="PTHR10338:SF108">
    <property type="entry name" value="INTER-ALPHA-TRYPSIN INHIBITOR HEAVY CHAIN H4-LIKE PROTEIN"/>
    <property type="match status" value="1"/>
</dbReference>
<dbReference type="InterPro" id="IPR050934">
    <property type="entry name" value="ITIH"/>
</dbReference>
<keyword evidence="2" id="KW-0812">Transmembrane</keyword>
<dbReference type="PANTHER" id="PTHR10338">
    <property type="entry name" value="INTER-ALPHA-TRYPSIN INHIBITOR HEAVY CHAIN FAMILY MEMBER"/>
    <property type="match status" value="1"/>
</dbReference>
<evidence type="ECO:0000259" key="3">
    <source>
        <dbReference type="PROSITE" id="PS50234"/>
    </source>
</evidence>
<gene>
    <name evidence="5" type="ORF">TCMB3V08_LOCUS3758</name>
</gene>
<dbReference type="PROSITE" id="PS50234">
    <property type="entry name" value="VWFA"/>
    <property type="match status" value="2"/>
</dbReference>
<proteinExistence type="predicted"/>
<organism evidence="5">
    <name type="scientific">Timema californicum</name>
    <name type="common">California timema</name>
    <name type="synonym">Walking stick</name>
    <dbReference type="NCBI Taxonomy" id="61474"/>
    <lineage>
        <taxon>Eukaryota</taxon>
        <taxon>Metazoa</taxon>
        <taxon>Ecdysozoa</taxon>
        <taxon>Arthropoda</taxon>
        <taxon>Hexapoda</taxon>
        <taxon>Insecta</taxon>
        <taxon>Pterygota</taxon>
        <taxon>Neoptera</taxon>
        <taxon>Polyneoptera</taxon>
        <taxon>Phasmatodea</taxon>
        <taxon>Timematodea</taxon>
        <taxon>Timematoidea</taxon>
        <taxon>Timematidae</taxon>
        <taxon>Timema</taxon>
    </lineage>
</organism>
<reference evidence="5" key="1">
    <citation type="submission" date="2020-11" db="EMBL/GenBank/DDBJ databases">
        <authorList>
            <person name="Tran Van P."/>
        </authorList>
    </citation>
    <scope>NUCLEOTIDE SEQUENCE</scope>
</reference>
<feature type="domain" description="VWFA" evidence="3">
    <location>
        <begin position="575"/>
        <end position="791"/>
    </location>
</feature>
<evidence type="ECO:0000313" key="5">
    <source>
        <dbReference type="EMBL" id="CAD7571073.1"/>
    </source>
</evidence>
<keyword evidence="2" id="KW-0472">Membrane</keyword>
<dbReference type="SMART" id="SM00609">
    <property type="entry name" value="VIT"/>
    <property type="match status" value="2"/>
</dbReference>
<accession>A0A7R9P5L7</accession>
<dbReference type="Gene3D" id="3.40.50.410">
    <property type="entry name" value="von Willebrand factor, type A domain"/>
    <property type="match status" value="2"/>
</dbReference>
<sequence>MCRLSAVAHVPIISVSVPAPISVVAIFHVILWPCCTRCRHDSIIVTTTDLSEQCRRPPLQIHRYQCSEQVVTSLQLSSCILALMLEQVPSRVLAATIGCTQNLFFSGLGVVSSGDEANTTKETYSTCCLLATIPKTAYASQAPIAILSVCVQQPTPVSVLTTISAPAPTPIISLGNALVVLSSTAEDGEIESVFIAMKTSVVVVILAAVFWCDDVNAQAKSFLASAGESNSPDSNQEGVTENQDIKPDVYSLHIVSNIQYRYASTVVTSRVANRANISKEVFFTVVLPETAFISGFLMEIDGNVYRAHVKEKEEAKKEYDAAVSSGQTAAHVVQSSRNSNRFTVSVNIESEKKVTFNLTYEELLKRELSVYNHAININPGQNTNRYIQKQSLDLSKELSVKSPLIRQTSSDIKVPICWLSASDTDGQAEKTYPVLLNCCKSQFSVLGLVLSRAGARPIGLSQIVPDLSVEVYINESSKITTLEVPALKESNEINQENATQDNPLAKIERLSDTSAIIRWAPTPEEQKQLNSEGVKGQLVVRYDVDRESHPQQILVNEGYFVHFFAPSNLPTLKKHVTFVLDVSGSMFGKKIEQLREAMTTILNDLRPGDFFSIIIFSTNVQVWDPENNSPPAVDYYYNGETKPNITQPELSRLSVVPVTPSNIRAAKEFVSRLETYSSTNIYGALLKALDVVRLGLNLTSSNDVLYESPEPMIIFLTDGQPNQEESDPIIITDTVTASNKNASAAIFCLAFGDDVDLDFLKKLSLRNSGFARKIYEASDAAIQLQDFYRQVASPLLADVSFNYTESQVEEGSVSKTHFNTLFLGSEFVVAGKLKSTELTGGLTARSPNGTTSLPFGPDIILICPRFPPTGEPTEEHNVTNASFMERLWAYLTIQQLLEKDKVDSPPEVNTTSPNKERALELALKYSFVTPLTSLVVVKPNETTSADTEKGDTTSPDFGGVFPQSISASQSFGGGYGGVAGAGYYPSTGLPAPPSLGSLGQAARPSLVSVDMIQGSFYEELPEEMSTLSPTPGLTIVPLSSLAWLNNVTSEAGITLPTNPQGGDEVLQLGLNQTNSAFSECTTSIGGSGHCRHLSYCALDAFTLNVTDYLPFFCRIDTLLILAKGPLWIPPSHDVMFTMAERSSQPLLSISSLFYDLDQSVFIAMKTSAVVVILAAVFWCDDVNAQEKSLLASAGESNSPDSNQEGVTENQEWGRLNLEIVNLHLRGGRGENHLRKTTPVHPTRIRTSIFPSSAVKLNTTSALANYATKAIKPDVYSLHIVSNIQYRYATTVVTSRVANRANTSQEVFFTVVLPETAFISGFLMEIDGNVYRAHVKEKEEAKKEYDAAVSSGQTAAHVVQSSRNSNRFTVSVNIESEKKVTFNLTYEELLKRELSVYNHAININPGQIVPDLSVEVYINESSKITTLEVPALKESNEVNQENATQGNPLAKIERLSDTSAIIRWAPTPEEQKQLNSEGVKGQLVVRYDVDRESHPQQILVNEGYFVHFFAPSNLPTLNKHVTFVLDVSGSMSGRKIEQLREAMTTILSDLRPGDFFSIIIFSTYVQVWDPEHIRPQVIDYNYYSENKERTTPQELLRSSIVPATPDNIRIAKEFVGSLVDDSSTNIYGALLKALDVVRLGRNLTSSNDVLYENPEPMIIFLTDGQPNEEESDLTVITDTVTASNKNASAAIFCLAFGENADLDFLKKLSLRNSGFARKIYEATIQLQDFYRQVASPLLADVSFNYTESQVEEGSVSKTHFNTLFLGSEFVVTGKLKSTELTGGLTARSPNGTTSLPFGPDIILICPQFPPTGEPTEEHNVTNASFMERLWAYLTIQQLLEKDKVDSSPEVNTSSPNKMKALEIALKKGRSFIEDQLLRNRKTFVYVLQVNGEVKVRYPHPFSELRHSSNSRMRESAVQNNRISEPDVRCYPPTARCYASLTIVPLSSLAWLNNVTSEAGITLPDQSTGRRRGSTTWTESAVSCQLSAVSQHKRSHGATVGYSSTTGPVRTVRGGLPEQCQQGRDSGGKTLRVKKKHSEELR</sequence>
<evidence type="ECO:0000256" key="1">
    <source>
        <dbReference type="SAM" id="MobiDB-lite"/>
    </source>
</evidence>
<dbReference type="SMART" id="SM00327">
    <property type="entry name" value="VWA"/>
    <property type="match status" value="2"/>
</dbReference>
<dbReference type="InterPro" id="IPR036465">
    <property type="entry name" value="vWFA_dom_sf"/>
</dbReference>
<dbReference type="InterPro" id="IPR013694">
    <property type="entry name" value="VIT"/>
</dbReference>
<feature type="domain" description="VIT" evidence="4">
    <location>
        <begin position="233"/>
        <end position="362"/>
    </location>
</feature>
<evidence type="ECO:0000256" key="2">
    <source>
        <dbReference type="SAM" id="Phobius"/>
    </source>
</evidence>
<dbReference type="Pfam" id="PF13768">
    <property type="entry name" value="VWA_3"/>
    <property type="match status" value="1"/>
</dbReference>
<feature type="domain" description="VIT" evidence="4">
    <location>
        <begin position="1258"/>
        <end position="1387"/>
    </location>
</feature>
<dbReference type="SUPFAM" id="SSF53300">
    <property type="entry name" value="vWA-like"/>
    <property type="match status" value="2"/>
</dbReference>